<dbReference type="Proteomes" id="UP000250235">
    <property type="component" value="Unassembled WGS sequence"/>
</dbReference>
<name>A0A2Z7ANP1_9LAMI</name>
<gene>
    <name evidence="1" type="ORF">F511_09243</name>
</gene>
<evidence type="ECO:0000313" key="2">
    <source>
        <dbReference type="Proteomes" id="UP000250235"/>
    </source>
</evidence>
<organism evidence="1 2">
    <name type="scientific">Dorcoceras hygrometricum</name>
    <dbReference type="NCBI Taxonomy" id="472368"/>
    <lineage>
        <taxon>Eukaryota</taxon>
        <taxon>Viridiplantae</taxon>
        <taxon>Streptophyta</taxon>
        <taxon>Embryophyta</taxon>
        <taxon>Tracheophyta</taxon>
        <taxon>Spermatophyta</taxon>
        <taxon>Magnoliopsida</taxon>
        <taxon>eudicotyledons</taxon>
        <taxon>Gunneridae</taxon>
        <taxon>Pentapetalae</taxon>
        <taxon>asterids</taxon>
        <taxon>lamiids</taxon>
        <taxon>Lamiales</taxon>
        <taxon>Gesneriaceae</taxon>
        <taxon>Didymocarpoideae</taxon>
        <taxon>Trichosporeae</taxon>
        <taxon>Loxocarpinae</taxon>
        <taxon>Dorcoceras</taxon>
    </lineage>
</organism>
<dbReference type="AlphaFoldDB" id="A0A2Z7ANP1"/>
<protein>
    <submittedName>
        <fullName evidence="1">Uncharacterized protein</fullName>
    </submittedName>
</protein>
<reference evidence="1 2" key="1">
    <citation type="journal article" date="2015" name="Proc. Natl. Acad. Sci. U.S.A.">
        <title>The resurrection genome of Boea hygrometrica: A blueprint for survival of dehydration.</title>
        <authorList>
            <person name="Xiao L."/>
            <person name="Yang G."/>
            <person name="Zhang L."/>
            <person name="Yang X."/>
            <person name="Zhao S."/>
            <person name="Ji Z."/>
            <person name="Zhou Q."/>
            <person name="Hu M."/>
            <person name="Wang Y."/>
            <person name="Chen M."/>
            <person name="Xu Y."/>
            <person name="Jin H."/>
            <person name="Xiao X."/>
            <person name="Hu G."/>
            <person name="Bao F."/>
            <person name="Hu Y."/>
            <person name="Wan P."/>
            <person name="Li L."/>
            <person name="Deng X."/>
            <person name="Kuang T."/>
            <person name="Xiang C."/>
            <person name="Zhu J.K."/>
            <person name="Oliver M.J."/>
            <person name="He Y."/>
        </authorList>
    </citation>
    <scope>NUCLEOTIDE SEQUENCE [LARGE SCALE GENOMIC DNA]</scope>
    <source>
        <strain evidence="2">cv. XS01</strain>
    </source>
</reference>
<proteinExistence type="predicted"/>
<sequence length="124" mass="14048">MEVRISISYISPSSASEGSTRRFDLTPRVHTRSNSHHLRELLDSTPALGCVNHLFYVSVRKATDTEFNVFVLGRDLVLNFGFDSLTIQFRTSLMFMCLSSFDQLLKCLNALKHLISPTAEYSND</sequence>
<evidence type="ECO:0000313" key="1">
    <source>
        <dbReference type="EMBL" id="KZV20714.1"/>
    </source>
</evidence>
<dbReference type="EMBL" id="KV015577">
    <property type="protein sequence ID" value="KZV20714.1"/>
    <property type="molecule type" value="Genomic_DNA"/>
</dbReference>
<accession>A0A2Z7ANP1</accession>
<keyword evidence="2" id="KW-1185">Reference proteome</keyword>